<feature type="transmembrane region" description="Helical" evidence="1">
    <location>
        <begin position="105"/>
        <end position="126"/>
    </location>
</feature>
<feature type="transmembrane region" description="Helical" evidence="1">
    <location>
        <begin position="68"/>
        <end position="85"/>
    </location>
</feature>
<keyword evidence="1" id="KW-0472">Membrane</keyword>
<evidence type="ECO:0000256" key="1">
    <source>
        <dbReference type="SAM" id="Phobius"/>
    </source>
</evidence>
<comment type="caution">
    <text evidence="2">The sequence shown here is derived from an EMBL/GenBank/DDBJ whole genome shotgun (WGS) entry which is preliminary data.</text>
</comment>
<dbReference type="EMBL" id="AZBU02000002">
    <property type="protein sequence ID" value="TKR93987.1"/>
    <property type="molecule type" value="Genomic_DNA"/>
</dbReference>
<accession>A0A4U5PC65</accession>
<dbReference type="Proteomes" id="UP000298663">
    <property type="component" value="Unassembled WGS sequence"/>
</dbReference>
<dbReference type="AlphaFoldDB" id="A0A4U5PC65"/>
<reference evidence="2 3" key="1">
    <citation type="journal article" date="2015" name="Genome Biol.">
        <title>Comparative genomics of Steinernema reveals deeply conserved gene regulatory networks.</title>
        <authorList>
            <person name="Dillman A.R."/>
            <person name="Macchietto M."/>
            <person name="Porter C.F."/>
            <person name="Rogers A."/>
            <person name="Williams B."/>
            <person name="Antoshechkin I."/>
            <person name="Lee M.M."/>
            <person name="Goodwin Z."/>
            <person name="Lu X."/>
            <person name="Lewis E.E."/>
            <person name="Goodrich-Blair H."/>
            <person name="Stock S.P."/>
            <person name="Adams B.J."/>
            <person name="Sternberg P.W."/>
            <person name="Mortazavi A."/>
        </authorList>
    </citation>
    <scope>NUCLEOTIDE SEQUENCE [LARGE SCALE GENOMIC DNA]</scope>
    <source>
        <strain evidence="2 3">ALL</strain>
    </source>
</reference>
<protein>
    <submittedName>
        <fullName evidence="2">Uncharacterized protein</fullName>
    </submittedName>
</protein>
<proteinExistence type="predicted"/>
<keyword evidence="3" id="KW-1185">Reference proteome</keyword>
<reference evidence="2 3" key="2">
    <citation type="journal article" date="2019" name="G3 (Bethesda)">
        <title>Hybrid Assembly of the Genome of the Entomopathogenic Nematode Steinernema carpocapsae Identifies the X-Chromosome.</title>
        <authorList>
            <person name="Serra L."/>
            <person name="Macchietto M."/>
            <person name="Macias-Munoz A."/>
            <person name="McGill C.J."/>
            <person name="Rodriguez I.M."/>
            <person name="Rodriguez B."/>
            <person name="Murad R."/>
            <person name="Mortazavi A."/>
        </authorList>
    </citation>
    <scope>NUCLEOTIDE SEQUENCE [LARGE SCALE GENOMIC DNA]</scope>
    <source>
        <strain evidence="2 3">ALL</strain>
    </source>
</reference>
<keyword evidence="1" id="KW-0812">Transmembrane</keyword>
<organism evidence="2 3">
    <name type="scientific">Steinernema carpocapsae</name>
    <name type="common">Entomopathogenic nematode</name>
    <dbReference type="NCBI Taxonomy" id="34508"/>
    <lineage>
        <taxon>Eukaryota</taxon>
        <taxon>Metazoa</taxon>
        <taxon>Ecdysozoa</taxon>
        <taxon>Nematoda</taxon>
        <taxon>Chromadorea</taxon>
        <taxon>Rhabditida</taxon>
        <taxon>Tylenchina</taxon>
        <taxon>Panagrolaimomorpha</taxon>
        <taxon>Strongyloidoidea</taxon>
        <taxon>Steinernematidae</taxon>
        <taxon>Steinernema</taxon>
    </lineage>
</organism>
<evidence type="ECO:0000313" key="2">
    <source>
        <dbReference type="EMBL" id="TKR93987.1"/>
    </source>
</evidence>
<keyword evidence="1" id="KW-1133">Transmembrane helix</keyword>
<name>A0A4U5PC65_STECR</name>
<sequence length="138" mass="16045">MSLLMNALLVSFMFSPLFVMLFLMCLQTPIYVPIFILNYYNGCVRAEQEQAEIFNVLHRFSGWSLPQLMFVFQIFGIGCSTYLPISRVHYSFYFNDDFEGVLPWFLPSLPIIFIRIVTFLVVLTTLRGLQEASVFQNS</sequence>
<evidence type="ECO:0000313" key="3">
    <source>
        <dbReference type="Proteomes" id="UP000298663"/>
    </source>
</evidence>
<gene>
    <name evidence="2" type="ORF">L596_008344</name>
</gene>